<keyword evidence="3 7" id="KW-1133">Transmembrane helix</keyword>
<feature type="transmembrane region" description="Helical" evidence="7">
    <location>
        <begin position="12"/>
        <end position="31"/>
    </location>
</feature>
<dbReference type="InterPro" id="IPR013057">
    <property type="entry name" value="AA_transpt_TM"/>
</dbReference>
<sequence>MAGALTETGAQYSSVVGIIYVFNLIVGTGALTMPKAFGEAGWLLGLISVFLLCIMSLITVTFVVEVMASANAVLSWKKLQSLKKAGDISDKDIARQLDPDFHEETEQSPLLHQSTCRSAKFNASVKPCNYYEISERIEMGQMASTFFSRCGVNLFYICIAVYLYGDLAIYAAAVPKSLRDVACYKVNVTNNSEGNDETDLCWPGTESKITRFSAYRIFLLGFTLFLGPFTFFNAQKTKYLQLFTSVMRWVAFLIMIIVAAIRLAQGEGHGSPPVAQFAGVPTLFGVCVYSFMCHHSLPSLVTPMRDKSHLFSLLAAIYVTIFTFYMLLSFTAVFTFSKLEDLYTLNFEPTGGADAVVNVVFIQYFLALFPVFTLSTNFPIIAITLRNNLSALFLRDSRSYHCCVTRLLFPLLTIAPPIVVSFFTNNLEFLVGITGSYAGAGIQYVLPAFLVYYARLDTRMILGSGVKNAYRSPFSHTAWVVIVLLWAAAAVVFVTVNHILTKL</sequence>
<dbReference type="PANTHER" id="PTHR16189">
    <property type="entry name" value="TRANSMEMBRANE PROTEIN 104-RELATED"/>
    <property type="match status" value="1"/>
</dbReference>
<feature type="transmembrane region" description="Helical" evidence="7">
    <location>
        <begin position="214"/>
        <end position="234"/>
    </location>
</feature>
<evidence type="ECO:0000256" key="6">
    <source>
        <dbReference type="ARBA" id="ARBA00038166"/>
    </source>
</evidence>
<proteinExistence type="inferred from homology"/>
<feature type="transmembrane region" description="Helical" evidence="7">
    <location>
        <begin position="429"/>
        <end position="453"/>
    </location>
</feature>
<feature type="transmembrane region" description="Helical" evidence="7">
    <location>
        <begin position="474"/>
        <end position="500"/>
    </location>
</feature>
<evidence type="ECO:0000256" key="7">
    <source>
        <dbReference type="SAM" id="Phobius"/>
    </source>
</evidence>
<reference evidence="10" key="1">
    <citation type="submission" date="2025-08" db="UniProtKB">
        <authorList>
            <consortium name="RefSeq"/>
        </authorList>
    </citation>
    <scope>IDENTIFICATION</scope>
</reference>
<dbReference type="PANTHER" id="PTHR16189:SF0">
    <property type="entry name" value="TRANSMEMBRANE PROTEIN 104"/>
    <property type="match status" value="1"/>
</dbReference>
<dbReference type="RefSeq" id="XP_014675621.1">
    <property type="nucleotide sequence ID" value="XM_014820135.1"/>
</dbReference>
<feature type="transmembrane region" description="Helical" evidence="7">
    <location>
        <begin position="146"/>
        <end position="165"/>
    </location>
</feature>
<dbReference type="GeneID" id="106815640"/>
<feature type="transmembrane region" description="Helical" evidence="7">
    <location>
        <begin position="356"/>
        <end position="382"/>
    </location>
</feature>
<dbReference type="Proteomes" id="UP000695022">
    <property type="component" value="Unplaced"/>
</dbReference>
<evidence type="ECO:0000256" key="3">
    <source>
        <dbReference type="ARBA" id="ARBA00022989"/>
    </source>
</evidence>
<comment type="subcellular location">
    <subcellularLocation>
        <location evidence="1">Membrane</location>
        <topology evidence="1">Multi-pass membrane protein</topology>
    </subcellularLocation>
</comment>
<name>A0ABM1ETV0_PRICU</name>
<feature type="transmembrane region" description="Helical" evidence="7">
    <location>
        <begin position="309"/>
        <end position="336"/>
    </location>
</feature>
<evidence type="ECO:0000313" key="10">
    <source>
        <dbReference type="RefSeq" id="XP_014675621.1"/>
    </source>
</evidence>
<keyword evidence="2 7" id="KW-0812">Transmembrane</keyword>
<evidence type="ECO:0000256" key="2">
    <source>
        <dbReference type="ARBA" id="ARBA00022692"/>
    </source>
</evidence>
<evidence type="ECO:0000313" key="9">
    <source>
        <dbReference type="Proteomes" id="UP000695022"/>
    </source>
</evidence>
<feature type="transmembrane region" description="Helical" evidence="7">
    <location>
        <begin position="277"/>
        <end position="297"/>
    </location>
</feature>
<keyword evidence="5" id="KW-0325">Glycoprotein</keyword>
<gene>
    <name evidence="10" type="primary">LOC106815640</name>
</gene>
<dbReference type="Pfam" id="PF01490">
    <property type="entry name" value="Aa_trans"/>
    <property type="match status" value="1"/>
</dbReference>
<feature type="domain" description="Amino acid transporter transmembrane" evidence="8">
    <location>
        <begin position="137"/>
        <end position="490"/>
    </location>
</feature>
<evidence type="ECO:0000256" key="1">
    <source>
        <dbReference type="ARBA" id="ARBA00004141"/>
    </source>
</evidence>
<feature type="transmembrane region" description="Helical" evidence="7">
    <location>
        <begin position="246"/>
        <end position="265"/>
    </location>
</feature>
<comment type="similarity">
    <text evidence="6">Belongs to the TMEM104 family.</text>
</comment>
<evidence type="ECO:0000259" key="8">
    <source>
        <dbReference type="Pfam" id="PF01490"/>
    </source>
</evidence>
<evidence type="ECO:0000256" key="5">
    <source>
        <dbReference type="ARBA" id="ARBA00023180"/>
    </source>
</evidence>
<keyword evidence="9" id="KW-1185">Reference proteome</keyword>
<feature type="transmembrane region" description="Helical" evidence="7">
    <location>
        <begin position="403"/>
        <end position="423"/>
    </location>
</feature>
<organism evidence="9 10">
    <name type="scientific">Priapulus caudatus</name>
    <name type="common">Priapulid worm</name>
    <dbReference type="NCBI Taxonomy" id="37621"/>
    <lineage>
        <taxon>Eukaryota</taxon>
        <taxon>Metazoa</taxon>
        <taxon>Ecdysozoa</taxon>
        <taxon>Scalidophora</taxon>
        <taxon>Priapulida</taxon>
        <taxon>Priapulimorpha</taxon>
        <taxon>Priapulimorphida</taxon>
        <taxon>Priapulidae</taxon>
        <taxon>Priapulus</taxon>
    </lineage>
</organism>
<accession>A0ABM1ETV0</accession>
<keyword evidence="4 7" id="KW-0472">Membrane</keyword>
<evidence type="ECO:0000256" key="4">
    <source>
        <dbReference type="ARBA" id="ARBA00023136"/>
    </source>
</evidence>
<feature type="transmembrane region" description="Helical" evidence="7">
    <location>
        <begin position="43"/>
        <end position="74"/>
    </location>
</feature>
<protein>
    <submittedName>
        <fullName evidence="10">Transmembrane protein 104-like</fullName>
    </submittedName>
</protein>